<sequence>MNLMVCKENKSRIVLMNALLTVRTFGVRCFHQNMWKAAVLVPSQKGLTSETGDNAVVSLSRLIENEKLLSFASLEENSTDDDICEEEFCDDELEAYFEHLVLPEMEDMDEQELEYFKPIEMPLVEEKFQMPEINLAARRTDSVGLSDEECYDLKEEEYIKDEQFMLPVIAKREEGCMKSSSTGGHSSNAVKSPVGIAGDASQVYQRTIHSPDLRVDVEEDLDSPREDGTALKINAVSGNKNDATNATSSALKLDSVYFKCGEDANVASEIWHTEEQTDYSPMCQIADESHVPLADVYLSPTVHGESEPDPCTTVGDPPHNVVYQNEEGRWVTDLAYYTSFDKEEILNNSNMSGDFITGSDAVAMIAQDQENFEREHRFIQEEKMDQQNASGLGDSSWKSVSNYNPLRTSQADFSKDASYLRLSLGEFFGQRSEALGCLGGGDDVKRPSFGYHITSPQKRQPVPLLRQSDVSTSSSDEKNLQKSDTLQGNFSQNSISCASLWKISVHSHCKLCILVLLWLLGQYTIL</sequence>
<proteinExistence type="predicted"/>
<gene>
    <name evidence="2" type="ORF">JRQ81_012565</name>
</gene>
<dbReference type="InterPro" id="IPR057662">
    <property type="entry name" value="CEP192_Aurora-A_bind"/>
</dbReference>
<dbReference type="CDD" id="cd21856">
    <property type="entry name" value="Plk4BD_Cep192"/>
    <property type="match status" value="1"/>
</dbReference>
<dbReference type="GO" id="GO:0005737">
    <property type="term" value="C:cytoplasm"/>
    <property type="evidence" value="ECO:0007669"/>
    <property type="project" value="TreeGrafter"/>
</dbReference>
<dbReference type="PANTHER" id="PTHR16029">
    <property type="entry name" value="CENTROSOMAL PROTEIN OF 192 KDA"/>
    <property type="match status" value="1"/>
</dbReference>
<dbReference type="GO" id="GO:0005814">
    <property type="term" value="C:centriole"/>
    <property type="evidence" value="ECO:0007669"/>
    <property type="project" value="TreeGrafter"/>
</dbReference>
<evidence type="ECO:0000313" key="3">
    <source>
        <dbReference type="Proteomes" id="UP001142489"/>
    </source>
</evidence>
<feature type="region of interest" description="Disordered" evidence="1">
    <location>
        <begin position="449"/>
        <end position="483"/>
    </location>
</feature>
<evidence type="ECO:0000313" key="2">
    <source>
        <dbReference type="EMBL" id="KAJ7338663.1"/>
    </source>
</evidence>
<dbReference type="EMBL" id="JAPFRF010000003">
    <property type="protein sequence ID" value="KAJ7338663.1"/>
    <property type="molecule type" value="Genomic_DNA"/>
</dbReference>
<dbReference type="GO" id="GO:0090307">
    <property type="term" value="P:mitotic spindle assembly"/>
    <property type="evidence" value="ECO:0007669"/>
    <property type="project" value="TreeGrafter"/>
</dbReference>
<evidence type="ECO:0000256" key="1">
    <source>
        <dbReference type="SAM" id="MobiDB-lite"/>
    </source>
</evidence>
<protein>
    <submittedName>
        <fullName evidence="2">Uncharacterized protein</fullName>
    </submittedName>
</protein>
<keyword evidence="3" id="KW-1185">Reference proteome</keyword>
<dbReference type="OrthoDB" id="67059at2759"/>
<dbReference type="AlphaFoldDB" id="A0A9Q1B5E1"/>
<dbReference type="InterPro" id="IPR057665">
    <property type="entry name" value="CEP192_PLK4_bind"/>
</dbReference>
<dbReference type="GO" id="GO:0071539">
    <property type="term" value="P:protein localization to centrosome"/>
    <property type="evidence" value="ECO:0007669"/>
    <property type="project" value="InterPro"/>
</dbReference>
<dbReference type="Pfam" id="PF25765">
    <property type="entry name" value="PLK4_bind_CEP192"/>
    <property type="match status" value="1"/>
</dbReference>
<reference evidence="2" key="1">
    <citation type="journal article" date="2023" name="DNA Res.">
        <title>Chromosome-level genome assembly of Phrynocephalus forsythii using third-generation DNA sequencing and Hi-C analysis.</title>
        <authorList>
            <person name="Qi Y."/>
            <person name="Zhao W."/>
            <person name="Zhao Y."/>
            <person name="Niu C."/>
            <person name="Cao S."/>
            <person name="Zhang Y."/>
        </authorList>
    </citation>
    <scope>NUCLEOTIDE SEQUENCE</scope>
    <source>
        <tissue evidence="2">Muscle</tissue>
    </source>
</reference>
<name>A0A9Q1B5E1_9SAUR</name>
<dbReference type="PANTHER" id="PTHR16029:SF11">
    <property type="entry name" value="CENTROSOMAL PROTEIN OF 192 KDA"/>
    <property type="match status" value="1"/>
</dbReference>
<dbReference type="GO" id="GO:0051298">
    <property type="term" value="P:centrosome duplication"/>
    <property type="evidence" value="ECO:0007669"/>
    <property type="project" value="InterPro"/>
</dbReference>
<dbReference type="GO" id="GO:0090222">
    <property type="term" value="P:centrosome-templated microtubule nucleation"/>
    <property type="evidence" value="ECO:0007669"/>
    <property type="project" value="InterPro"/>
</dbReference>
<dbReference type="Proteomes" id="UP001142489">
    <property type="component" value="Unassembled WGS sequence"/>
</dbReference>
<organism evidence="2 3">
    <name type="scientific">Phrynocephalus forsythii</name>
    <dbReference type="NCBI Taxonomy" id="171643"/>
    <lineage>
        <taxon>Eukaryota</taxon>
        <taxon>Metazoa</taxon>
        <taxon>Chordata</taxon>
        <taxon>Craniata</taxon>
        <taxon>Vertebrata</taxon>
        <taxon>Euteleostomi</taxon>
        <taxon>Lepidosauria</taxon>
        <taxon>Squamata</taxon>
        <taxon>Bifurcata</taxon>
        <taxon>Unidentata</taxon>
        <taxon>Episquamata</taxon>
        <taxon>Toxicofera</taxon>
        <taxon>Iguania</taxon>
        <taxon>Acrodonta</taxon>
        <taxon>Agamidae</taxon>
        <taxon>Agaminae</taxon>
        <taxon>Phrynocephalus</taxon>
    </lineage>
</organism>
<dbReference type="Pfam" id="PF25763">
    <property type="entry name" value="Aurora-A_bind_CEP192"/>
    <property type="match status" value="1"/>
</dbReference>
<dbReference type="GO" id="GO:0019901">
    <property type="term" value="F:protein kinase binding"/>
    <property type="evidence" value="ECO:0007669"/>
    <property type="project" value="TreeGrafter"/>
</dbReference>
<dbReference type="InterPro" id="IPR039103">
    <property type="entry name" value="Spd-2/CEP192"/>
</dbReference>
<dbReference type="GO" id="GO:0000242">
    <property type="term" value="C:pericentriolar material"/>
    <property type="evidence" value="ECO:0007669"/>
    <property type="project" value="TreeGrafter"/>
</dbReference>
<comment type="caution">
    <text evidence="2">The sequence shown here is derived from an EMBL/GenBank/DDBJ whole genome shotgun (WGS) entry which is preliminary data.</text>
</comment>
<accession>A0A9Q1B5E1</accession>